<dbReference type="Gene3D" id="3.40.710.10">
    <property type="entry name" value="DD-peptidase/beta-lactamase superfamily"/>
    <property type="match status" value="1"/>
</dbReference>
<dbReference type="SUPFAM" id="SSF56601">
    <property type="entry name" value="beta-lactamase/transpeptidase-like"/>
    <property type="match status" value="1"/>
</dbReference>
<evidence type="ECO:0000313" key="4">
    <source>
        <dbReference type="Proteomes" id="UP000702544"/>
    </source>
</evidence>
<dbReference type="Pfam" id="PF00144">
    <property type="entry name" value="Beta-lactamase"/>
    <property type="match status" value="1"/>
</dbReference>
<reference evidence="3 4" key="1">
    <citation type="submission" date="2020-01" db="EMBL/GenBank/DDBJ databases">
        <title>Genomes assembled from Gulf of Kutch pelagic sediment metagenomes.</title>
        <authorList>
            <person name="Chandrashekar M."/>
            <person name="Mahajan M.S."/>
            <person name="Dave K.J."/>
            <person name="Vatsa P."/>
            <person name="Nathani N.M."/>
        </authorList>
    </citation>
    <scope>NUCLEOTIDE SEQUENCE [LARGE SCALE GENOMIC DNA]</scope>
    <source>
        <strain evidence="3">KS3-K002</strain>
    </source>
</reference>
<evidence type="ECO:0000313" key="3">
    <source>
        <dbReference type="EMBL" id="NIR75893.1"/>
    </source>
</evidence>
<comment type="caution">
    <text evidence="3">The sequence shown here is derived from an EMBL/GenBank/DDBJ whole genome shotgun (WGS) entry which is preliminary data.</text>
</comment>
<dbReference type="PANTHER" id="PTHR46520">
    <property type="entry name" value="SERINE BETA-LACTAMASE-LIKE PROTEIN LACTB, MITOCHONDRIAL"/>
    <property type="match status" value="1"/>
</dbReference>
<gene>
    <name evidence="3" type="ORF">GWO12_12395</name>
</gene>
<evidence type="ECO:0000259" key="2">
    <source>
        <dbReference type="Pfam" id="PF00144"/>
    </source>
</evidence>
<dbReference type="InterPro" id="IPR052794">
    <property type="entry name" value="Mito_Ser_Protease_LACTB"/>
</dbReference>
<dbReference type="AlphaFoldDB" id="A0AAE4Z918"/>
<evidence type="ECO:0000256" key="1">
    <source>
        <dbReference type="SAM" id="SignalP"/>
    </source>
</evidence>
<dbReference type="EMBL" id="JAACAK010000099">
    <property type="protein sequence ID" value="NIR75893.1"/>
    <property type="molecule type" value="Genomic_DNA"/>
</dbReference>
<sequence length="475" mass="51433">MKKKLLRQLLAAAALLVCSAATAGAQDAKHQYTDAIEFARSLIEAVMVESGTPGMSVAVGIDGAVVWSEGFGYADLEHRVPVWEGTRFRIGSVSKPVTAAAVGLLLERGQLDLDAPVQRYVPTFPEKRWPITTRQVAGHLAGIRHYAGDEFLSARHYETVLEGLEIFQDDTLLFEPGTRFSYSSYGWNLVSAVVEGASSVEFLDFMQVEVFDRLGLRHTVADQNRDIVPQRTRFYERTRDGRIVNAPYVDNSYKWAGGGFLSTPEDLVRFGFAFLGDEFLTPAVIEELWTPQHTFDGESTGYGIGWGVRIQDGRAVEASHGGGSVGGTTSFSIDVENEAVVAIVGNMSGAPTGGALPRLIRQAFLEPAELLASDGSGPDITGKLECTGSFRGEEIGRGTFELGGSPAEYWGMITWDNGTRDRIIHSASRADGTLLISVDGPGSLTVSSFTGFEDDELTGEWRSGTRSGPLVCQRD</sequence>
<proteinExistence type="predicted"/>
<accession>A0AAE4Z918</accession>
<keyword evidence="1" id="KW-0732">Signal</keyword>
<name>A0AAE4Z918_9BACT</name>
<dbReference type="GO" id="GO:0008233">
    <property type="term" value="F:peptidase activity"/>
    <property type="evidence" value="ECO:0007669"/>
    <property type="project" value="TreeGrafter"/>
</dbReference>
<dbReference type="InterPro" id="IPR001466">
    <property type="entry name" value="Beta-lactam-related"/>
</dbReference>
<feature type="signal peptide" evidence="1">
    <location>
        <begin position="1"/>
        <end position="23"/>
    </location>
</feature>
<dbReference type="Proteomes" id="UP000702544">
    <property type="component" value="Unassembled WGS sequence"/>
</dbReference>
<dbReference type="PANTHER" id="PTHR46520:SF1">
    <property type="entry name" value="SERINE BETA-LACTAMASE-LIKE PROTEIN LACTB, MITOCHONDRIAL"/>
    <property type="match status" value="1"/>
</dbReference>
<feature type="chain" id="PRO_5042000446" evidence="1">
    <location>
        <begin position="24"/>
        <end position="475"/>
    </location>
</feature>
<feature type="domain" description="Beta-lactamase-related" evidence="2">
    <location>
        <begin position="40"/>
        <end position="362"/>
    </location>
</feature>
<dbReference type="InterPro" id="IPR012338">
    <property type="entry name" value="Beta-lactam/transpept-like"/>
</dbReference>
<organism evidence="3 4">
    <name type="scientific">Candidatus Kutchimonas denitrificans</name>
    <dbReference type="NCBI Taxonomy" id="3056748"/>
    <lineage>
        <taxon>Bacteria</taxon>
        <taxon>Pseudomonadati</taxon>
        <taxon>Gemmatimonadota</taxon>
        <taxon>Gemmatimonadia</taxon>
        <taxon>Candidatus Palauibacterales</taxon>
        <taxon>Candidatus Palauibacteraceae</taxon>
        <taxon>Candidatus Kutchimonas</taxon>
    </lineage>
</organism>
<dbReference type="GO" id="GO:0019216">
    <property type="term" value="P:regulation of lipid metabolic process"/>
    <property type="evidence" value="ECO:0007669"/>
    <property type="project" value="TreeGrafter"/>
</dbReference>
<dbReference type="GO" id="GO:0006508">
    <property type="term" value="P:proteolysis"/>
    <property type="evidence" value="ECO:0007669"/>
    <property type="project" value="TreeGrafter"/>
</dbReference>
<protein>
    <submittedName>
        <fullName evidence="3">Beta-lactamase family protein</fullName>
    </submittedName>
</protein>